<keyword evidence="4" id="KW-0804">Transcription</keyword>
<proteinExistence type="inferred from homology"/>
<sequence length="307" mass="33425">MEIQQLRYACAVAETGSFSRAAESCHIAQPSLSQQIQKLEEDLGARLFDRLGRRVRLTEAGQAFLPHARTILSQLDAARNSVAETSADTQGKITVGVIPTIAPYRMPGYTADFTRKFPVAKLRIVEETTPVLIDGLRDLSIDIAILALPLRHKDLETFTLHTEPLFAALPKTHLLARKKGLTMKELRGESFVMLRDGHCFRDLTIAACTHARITPNIAFESGQFSSLLGMVAAGIGVSIVPEMAVDSSAACHYAKIMDPRASRTIVAAVLRGRSFSHVQRAFLAGMVRQSSQGKRSAKADSSIAVIS</sequence>
<dbReference type="AlphaFoldDB" id="A0A1G7L1F5"/>
<dbReference type="PRINTS" id="PR00039">
    <property type="entry name" value="HTHLYSR"/>
</dbReference>
<dbReference type="GO" id="GO:0003700">
    <property type="term" value="F:DNA-binding transcription factor activity"/>
    <property type="evidence" value="ECO:0007669"/>
    <property type="project" value="InterPro"/>
</dbReference>
<dbReference type="InterPro" id="IPR000847">
    <property type="entry name" value="LysR_HTH_N"/>
</dbReference>
<dbReference type="Gene3D" id="3.40.190.290">
    <property type="match status" value="1"/>
</dbReference>
<keyword evidence="7" id="KW-1185">Reference proteome</keyword>
<evidence type="ECO:0000256" key="2">
    <source>
        <dbReference type="ARBA" id="ARBA00023015"/>
    </source>
</evidence>
<dbReference type="RefSeq" id="WP_083345335.1">
    <property type="nucleotide sequence ID" value="NZ_LT629690.1"/>
</dbReference>
<comment type="similarity">
    <text evidence="1">Belongs to the LysR transcriptional regulatory family.</text>
</comment>
<dbReference type="InterPro" id="IPR036390">
    <property type="entry name" value="WH_DNA-bd_sf"/>
</dbReference>
<dbReference type="CDD" id="cd05466">
    <property type="entry name" value="PBP2_LTTR_substrate"/>
    <property type="match status" value="1"/>
</dbReference>
<dbReference type="GO" id="GO:0003677">
    <property type="term" value="F:DNA binding"/>
    <property type="evidence" value="ECO:0007669"/>
    <property type="project" value="UniProtKB-KW"/>
</dbReference>
<dbReference type="OrthoDB" id="9803735at2"/>
<protein>
    <submittedName>
        <fullName evidence="6">LysR family transcriptional regulator, hydrogen peroxide-inducible genes activator</fullName>
    </submittedName>
</protein>
<dbReference type="PROSITE" id="PS50931">
    <property type="entry name" value="HTH_LYSR"/>
    <property type="match status" value="1"/>
</dbReference>
<feature type="domain" description="HTH lysR-type" evidence="5">
    <location>
        <begin position="1"/>
        <end position="58"/>
    </location>
</feature>
<dbReference type="EMBL" id="LT629690">
    <property type="protein sequence ID" value="SDF43164.1"/>
    <property type="molecule type" value="Genomic_DNA"/>
</dbReference>
<dbReference type="Pfam" id="PF00126">
    <property type="entry name" value="HTH_1"/>
    <property type="match status" value="1"/>
</dbReference>
<dbReference type="SUPFAM" id="SSF46785">
    <property type="entry name" value="Winged helix' DNA-binding domain"/>
    <property type="match status" value="1"/>
</dbReference>
<gene>
    <name evidence="6" type="ORF">SAMN05444167_2388</name>
</gene>
<dbReference type="Pfam" id="PF03466">
    <property type="entry name" value="LysR_substrate"/>
    <property type="match status" value="1"/>
</dbReference>
<evidence type="ECO:0000256" key="1">
    <source>
        <dbReference type="ARBA" id="ARBA00009437"/>
    </source>
</evidence>
<dbReference type="GO" id="GO:0032993">
    <property type="term" value="C:protein-DNA complex"/>
    <property type="evidence" value="ECO:0007669"/>
    <property type="project" value="TreeGrafter"/>
</dbReference>
<evidence type="ECO:0000256" key="4">
    <source>
        <dbReference type="ARBA" id="ARBA00023163"/>
    </source>
</evidence>
<dbReference type="PANTHER" id="PTHR30346:SF28">
    <property type="entry name" value="HTH-TYPE TRANSCRIPTIONAL REGULATOR CYNR"/>
    <property type="match status" value="1"/>
</dbReference>
<dbReference type="FunFam" id="1.10.10.10:FF:000001">
    <property type="entry name" value="LysR family transcriptional regulator"/>
    <property type="match status" value="1"/>
</dbReference>
<dbReference type="Gene3D" id="1.10.10.10">
    <property type="entry name" value="Winged helix-like DNA-binding domain superfamily/Winged helix DNA-binding domain"/>
    <property type="match status" value="1"/>
</dbReference>
<evidence type="ECO:0000259" key="5">
    <source>
        <dbReference type="PROSITE" id="PS50931"/>
    </source>
</evidence>
<name>A0A1G7L1F5_9BACT</name>
<dbReference type="Proteomes" id="UP000182427">
    <property type="component" value="Chromosome I"/>
</dbReference>
<reference evidence="6 7" key="1">
    <citation type="submission" date="2016-10" db="EMBL/GenBank/DDBJ databases">
        <authorList>
            <person name="de Groot N.N."/>
        </authorList>
    </citation>
    <scope>NUCLEOTIDE SEQUENCE [LARGE SCALE GENOMIC DNA]</scope>
    <source>
        <strain evidence="6 7">GAS232</strain>
    </source>
</reference>
<keyword evidence="2" id="KW-0805">Transcription regulation</keyword>
<evidence type="ECO:0000256" key="3">
    <source>
        <dbReference type="ARBA" id="ARBA00023125"/>
    </source>
</evidence>
<dbReference type="InterPro" id="IPR036388">
    <property type="entry name" value="WH-like_DNA-bd_sf"/>
</dbReference>
<evidence type="ECO:0000313" key="6">
    <source>
        <dbReference type="EMBL" id="SDF43164.1"/>
    </source>
</evidence>
<dbReference type="InterPro" id="IPR005119">
    <property type="entry name" value="LysR_subst-bd"/>
</dbReference>
<dbReference type="PANTHER" id="PTHR30346">
    <property type="entry name" value="TRANSCRIPTIONAL DUAL REGULATOR HCAR-RELATED"/>
    <property type="match status" value="1"/>
</dbReference>
<dbReference type="SUPFAM" id="SSF53850">
    <property type="entry name" value="Periplasmic binding protein-like II"/>
    <property type="match status" value="1"/>
</dbReference>
<accession>A0A1G7L1F5</accession>
<keyword evidence="3" id="KW-0238">DNA-binding</keyword>
<organism evidence="6 7">
    <name type="scientific">Terriglobus roseus</name>
    <dbReference type="NCBI Taxonomy" id="392734"/>
    <lineage>
        <taxon>Bacteria</taxon>
        <taxon>Pseudomonadati</taxon>
        <taxon>Acidobacteriota</taxon>
        <taxon>Terriglobia</taxon>
        <taxon>Terriglobales</taxon>
        <taxon>Acidobacteriaceae</taxon>
        <taxon>Terriglobus</taxon>
    </lineage>
</organism>
<evidence type="ECO:0000313" key="7">
    <source>
        <dbReference type="Proteomes" id="UP000182427"/>
    </source>
</evidence>